<reference evidence="1" key="1">
    <citation type="submission" date="2020-06" db="EMBL/GenBank/DDBJ databases">
        <title>Legume-microbial interactions unlock mineral nutrients during tropical forest succession.</title>
        <authorList>
            <person name="Epihov D.Z."/>
        </authorList>
    </citation>
    <scope>NUCLEOTIDE SEQUENCE [LARGE SCALE GENOMIC DNA]</scope>
    <source>
        <strain evidence="1">Pan2503</strain>
    </source>
</reference>
<dbReference type="PANTHER" id="PTHR19288">
    <property type="entry name" value="4-NITROPHENYLPHOSPHATASE-RELATED"/>
    <property type="match status" value="1"/>
</dbReference>
<gene>
    <name evidence="1" type="ORF">HRJ53_30600</name>
</gene>
<dbReference type="GO" id="GO:0005737">
    <property type="term" value="C:cytoplasm"/>
    <property type="evidence" value="ECO:0007669"/>
    <property type="project" value="TreeGrafter"/>
</dbReference>
<dbReference type="InterPro" id="IPR006357">
    <property type="entry name" value="HAD-SF_hydro_IIA"/>
</dbReference>
<evidence type="ECO:0000313" key="1">
    <source>
        <dbReference type="EMBL" id="MBA0089362.1"/>
    </source>
</evidence>
<protein>
    <submittedName>
        <fullName evidence="1">HAD hydrolase-like protein</fullName>
    </submittedName>
</protein>
<dbReference type="InterPro" id="IPR023214">
    <property type="entry name" value="HAD_sf"/>
</dbReference>
<name>A0A7V8NXP3_9BACT</name>
<organism evidence="1 2">
    <name type="scientific">Candidatus Acidiferrum panamense</name>
    <dbReference type="NCBI Taxonomy" id="2741543"/>
    <lineage>
        <taxon>Bacteria</taxon>
        <taxon>Pseudomonadati</taxon>
        <taxon>Acidobacteriota</taxon>
        <taxon>Terriglobia</taxon>
        <taxon>Candidatus Acidiferrales</taxon>
        <taxon>Candidatus Acidiferrum</taxon>
    </lineage>
</organism>
<comment type="caution">
    <text evidence="1">The sequence shown here is derived from an EMBL/GenBank/DDBJ whole genome shotgun (WGS) entry which is preliminary data.</text>
</comment>
<dbReference type="SUPFAM" id="SSF56784">
    <property type="entry name" value="HAD-like"/>
    <property type="match status" value="1"/>
</dbReference>
<dbReference type="PANTHER" id="PTHR19288:SF46">
    <property type="entry name" value="HALOACID DEHALOGENASE-LIKE HYDROLASE DOMAIN-CONTAINING PROTEIN 2"/>
    <property type="match status" value="1"/>
</dbReference>
<dbReference type="Proteomes" id="UP000567293">
    <property type="component" value="Unassembled WGS sequence"/>
</dbReference>
<proteinExistence type="predicted"/>
<dbReference type="Pfam" id="PF13242">
    <property type="entry name" value="Hydrolase_like"/>
    <property type="match status" value="1"/>
</dbReference>
<sequence>MGNVEGFLFDLDGTLVLVDRSLDGYQLLPGAIEVLTELKARSVPFVVFTNGTAYPAAEQAPKLRALGLPIADEALLTPSSVAADLMPRRGVKRALVLGTPGVARVLAEAGIQTLVTGQDGAEEAEAVYIGWHPNCCMKDMEAAIRAIWNGAKLYVASDVPFFATAGGKAMGYSHAIATAVREMTRAPMILTGKPSLHALRFVSRKLGIPMRRIGVVGDDPLVEMIMARRGRAIGFGVTTGITSARDWTAQPLSRRPHRVLRRLGELLRLSAKP</sequence>
<evidence type="ECO:0000313" key="2">
    <source>
        <dbReference type="Proteomes" id="UP000567293"/>
    </source>
</evidence>
<dbReference type="Pfam" id="PF13344">
    <property type="entry name" value="Hydrolase_6"/>
    <property type="match status" value="1"/>
</dbReference>
<dbReference type="EMBL" id="JACDQQ010002956">
    <property type="protein sequence ID" value="MBA0089362.1"/>
    <property type="molecule type" value="Genomic_DNA"/>
</dbReference>
<dbReference type="AlphaFoldDB" id="A0A7V8NXP3"/>
<accession>A0A7V8NXP3</accession>
<keyword evidence="2" id="KW-1185">Reference proteome</keyword>
<dbReference type="GO" id="GO:0016791">
    <property type="term" value="F:phosphatase activity"/>
    <property type="evidence" value="ECO:0007669"/>
    <property type="project" value="TreeGrafter"/>
</dbReference>
<dbReference type="InterPro" id="IPR036412">
    <property type="entry name" value="HAD-like_sf"/>
</dbReference>
<dbReference type="Gene3D" id="3.40.50.1000">
    <property type="entry name" value="HAD superfamily/HAD-like"/>
    <property type="match status" value="2"/>
</dbReference>